<feature type="region of interest" description="Disordered" evidence="3">
    <location>
        <begin position="161"/>
        <end position="182"/>
    </location>
</feature>
<dbReference type="Pfam" id="PF01425">
    <property type="entry name" value="Amidase"/>
    <property type="match status" value="1"/>
</dbReference>
<dbReference type="InterPro" id="IPR036928">
    <property type="entry name" value="AS_sf"/>
</dbReference>
<reference evidence="6 7" key="1">
    <citation type="journal article" date="2023" name="Science">
        <title>Elucidation of the pathway for biosynthesis of saponin adjuvants from the soapbark tree.</title>
        <authorList>
            <person name="Reed J."/>
            <person name="Orme A."/>
            <person name="El-Demerdash A."/>
            <person name="Owen C."/>
            <person name="Martin L.B.B."/>
            <person name="Misra R.C."/>
            <person name="Kikuchi S."/>
            <person name="Rejzek M."/>
            <person name="Martin A.C."/>
            <person name="Harkess A."/>
            <person name="Leebens-Mack J."/>
            <person name="Louveau T."/>
            <person name="Stephenson M.J."/>
            <person name="Osbourn A."/>
        </authorList>
    </citation>
    <scope>NUCLEOTIDE SEQUENCE [LARGE SCALE GENOMIC DNA]</scope>
    <source>
        <strain evidence="6">S10</strain>
    </source>
</reference>
<proteinExistence type="predicted"/>
<dbReference type="CDD" id="cd23509">
    <property type="entry name" value="Gnk2-like"/>
    <property type="match status" value="2"/>
</dbReference>
<protein>
    <submittedName>
        <fullName evidence="6">Amidase family protein</fullName>
    </submittedName>
</protein>
<dbReference type="InterPro" id="IPR023631">
    <property type="entry name" value="Amidase_dom"/>
</dbReference>
<evidence type="ECO:0000256" key="4">
    <source>
        <dbReference type="SAM" id="SignalP"/>
    </source>
</evidence>
<dbReference type="Gene3D" id="3.30.430.20">
    <property type="entry name" value="Gnk2 domain, C-X8-C-X2-C motif"/>
    <property type="match status" value="2"/>
</dbReference>
<dbReference type="Pfam" id="PF01657">
    <property type="entry name" value="Stress-antifung"/>
    <property type="match status" value="1"/>
</dbReference>
<sequence length="708" mass="76169">MATKTCSSLLLILLLALLSSGSRAFIYEETTIQKIQDAMKTNQVTSRELVDYYERMKGKDTQLKSFIEWNPDADNQADAADQYHNARHNGTIVTGVPFLLKDNIATKDDLNTTTGSYALLGSIVPRDAFVVQKLRDAKAVLLGKGSLSEWSGFRDLDAPPGWSARGGQGKNPYNSDAPVGGSSSGPAIAVAANLVTVALGTETSGSILSPASLNSVVGFKPTVGLTSRAGVIPISARQDTVGPITRTVADAVHVLDIIAGTDPSDPATADADTYIPEHGYKQHLLSDGLNGKRLGILRTSPFFNFTGQFDSDYNTTYEKHFQTIKDNGGVLVDNLVIPNISTIINFTLSGEKLALLAEFKIALEAYLEELTSSPEDIDKIGQGLLLEAYNTDPTSPAVTKAISNLRNLSKQGFEKVINDNKLDALLIPGTEATPYNIFSIGGYPAITVPAGYDSDDFPFGLVFGGLKYTETTLTEIAYSFEQATLARRAPEVSAKLIRKVITYNKLDAVLIPDIVKPVYNLFSIGGNPAITVPAGYEVDDWPSGLSLGGYPAITNVDELLASLSSTIVPPTGFGEGSIGQDENQVFGLGLCRGDIVSTSDCNTCLDMAITKIRSSCPNKKGAIYWTDLCLIKYSDVYFFGQIDDTNIYNVINRTLVSKPETFNTQVNEFLSLLSTHFAPANPIYYASGQININTSTTLYGFVQCTGDL</sequence>
<dbReference type="PROSITE" id="PS51473">
    <property type="entry name" value="GNK2"/>
    <property type="match status" value="1"/>
</dbReference>
<dbReference type="PANTHER" id="PTHR42678:SF34">
    <property type="entry name" value="OS04G0183300 PROTEIN"/>
    <property type="match status" value="1"/>
</dbReference>
<organism evidence="6 7">
    <name type="scientific">Quillaja saponaria</name>
    <name type="common">Soap bark tree</name>
    <dbReference type="NCBI Taxonomy" id="32244"/>
    <lineage>
        <taxon>Eukaryota</taxon>
        <taxon>Viridiplantae</taxon>
        <taxon>Streptophyta</taxon>
        <taxon>Embryophyta</taxon>
        <taxon>Tracheophyta</taxon>
        <taxon>Spermatophyta</taxon>
        <taxon>Magnoliopsida</taxon>
        <taxon>eudicotyledons</taxon>
        <taxon>Gunneridae</taxon>
        <taxon>Pentapetalae</taxon>
        <taxon>rosids</taxon>
        <taxon>fabids</taxon>
        <taxon>Fabales</taxon>
        <taxon>Quillajaceae</taxon>
        <taxon>Quillaja</taxon>
    </lineage>
</organism>
<name>A0AAD7VNE4_QUISA</name>
<dbReference type="PANTHER" id="PTHR42678">
    <property type="entry name" value="AMIDASE"/>
    <property type="match status" value="1"/>
</dbReference>
<dbReference type="Proteomes" id="UP001163823">
    <property type="component" value="Chromosome 1"/>
</dbReference>
<evidence type="ECO:0000259" key="5">
    <source>
        <dbReference type="PROSITE" id="PS51473"/>
    </source>
</evidence>
<evidence type="ECO:0000313" key="7">
    <source>
        <dbReference type="Proteomes" id="UP001163823"/>
    </source>
</evidence>
<dbReference type="InterPro" id="IPR038408">
    <property type="entry name" value="GNK2_sf"/>
</dbReference>
<dbReference type="KEGG" id="qsa:O6P43_001397"/>
<gene>
    <name evidence="6" type="ORF">O6P43_001397</name>
</gene>
<keyword evidence="1 4" id="KW-0732">Signal</keyword>
<dbReference type="SUPFAM" id="SSF75304">
    <property type="entry name" value="Amidase signature (AS) enzymes"/>
    <property type="match status" value="1"/>
</dbReference>
<evidence type="ECO:0000313" key="6">
    <source>
        <dbReference type="EMBL" id="KAJ7982252.1"/>
    </source>
</evidence>
<feature type="domain" description="Gnk2-homologous" evidence="5">
    <location>
        <begin position="534"/>
        <end position="638"/>
    </location>
</feature>
<evidence type="ECO:0000256" key="1">
    <source>
        <dbReference type="ARBA" id="ARBA00022729"/>
    </source>
</evidence>
<dbReference type="EMBL" id="JARAOO010000001">
    <property type="protein sequence ID" value="KAJ7982252.1"/>
    <property type="molecule type" value="Genomic_DNA"/>
</dbReference>
<evidence type="ECO:0000256" key="3">
    <source>
        <dbReference type="SAM" id="MobiDB-lite"/>
    </source>
</evidence>
<evidence type="ECO:0000256" key="2">
    <source>
        <dbReference type="ARBA" id="ARBA00022737"/>
    </source>
</evidence>
<keyword evidence="7" id="KW-1185">Reference proteome</keyword>
<dbReference type="AlphaFoldDB" id="A0AAD7VNE4"/>
<dbReference type="Gene3D" id="3.90.1300.10">
    <property type="entry name" value="Amidase signature (AS) domain"/>
    <property type="match status" value="1"/>
</dbReference>
<accession>A0AAD7VNE4</accession>
<comment type="caution">
    <text evidence="6">The sequence shown here is derived from an EMBL/GenBank/DDBJ whole genome shotgun (WGS) entry which is preliminary data.</text>
</comment>
<dbReference type="InterPro" id="IPR002902">
    <property type="entry name" value="GNK2"/>
</dbReference>
<keyword evidence="2" id="KW-0677">Repeat</keyword>
<feature type="chain" id="PRO_5042129803" evidence="4">
    <location>
        <begin position="25"/>
        <end position="708"/>
    </location>
</feature>
<feature type="signal peptide" evidence="4">
    <location>
        <begin position="1"/>
        <end position="24"/>
    </location>
</feature>